<dbReference type="InterPro" id="IPR034505">
    <property type="entry name" value="Coproporphyrinogen-III_oxidase"/>
</dbReference>
<gene>
    <name evidence="4" type="ORF">M2A_0259</name>
</gene>
<dbReference type="InterPro" id="IPR010723">
    <property type="entry name" value="HemN_C"/>
</dbReference>
<dbReference type="RefSeq" id="WP_045441919.1">
    <property type="nucleotide sequence ID" value="NZ_BBIO01000001.1"/>
</dbReference>
<dbReference type="SFLD" id="SFLDS00029">
    <property type="entry name" value="Radical_SAM"/>
    <property type="match status" value="1"/>
</dbReference>
<comment type="caution">
    <text evidence="4">The sequence shown here is derived from an EMBL/GenBank/DDBJ whole genome shotgun (WGS) entry which is preliminary data.</text>
</comment>
<dbReference type="Pfam" id="PF04055">
    <property type="entry name" value="Radical_SAM"/>
    <property type="match status" value="1"/>
</dbReference>
<dbReference type="PANTHER" id="PTHR13932:SF5">
    <property type="entry name" value="RADICAL S-ADENOSYL METHIONINE DOMAIN-CONTAINING PROTEIN 1, MITOCHONDRIAL"/>
    <property type="match status" value="1"/>
</dbReference>
<dbReference type="Pfam" id="PF06969">
    <property type="entry name" value="HemN_C"/>
    <property type="match status" value="1"/>
</dbReference>
<dbReference type="SFLD" id="SFLDF00288">
    <property type="entry name" value="HemN-like__clustered_with_nucl"/>
    <property type="match status" value="1"/>
</dbReference>
<dbReference type="InterPro" id="IPR058240">
    <property type="entry name" value="rSAM_sf"/>
</dbReference>
<keyword evidence="2" id="KW-0963">Cytoplasm</keyword>
<dbReference type="CDD" id="cd01335">
    <property type="entry name" value="Radical_SAM"/>
    <property type="match status" value="1"/>
</dbReference>
<dbReference type="GO" id="GO:0006779">
    <property type="term" value="P:porphyrin-containing compound biosynthetic process"/>
    <property type="evidence" value="ECO:0007669"/>
    <property type="project" value="InterPro"/>
</dbReference>
<dbReference type="PANTHER" id="PTHR13932">
    <property type="entry name" value="COPROPORPHYRINIGEN III OXIDASE"/>
    <property type="match status" value="1"/>
</dbReference>
<keyword evidence="5" id="KW-1185">Reference proteome</keyword>
<dbReference type="InterPro" id="IPR006638">
    <property type="entry name" value="Elp3/MiaA/NifB-like_rSAM"/>
</dbReference>
<dbReference type="Proteomes" id="UP000028702">
    <property type="component" value="Unassembled WGS sequence"/>
</dbReference>
<dbReference type="eggNOG" id="COG0635">
    <property type="taxonomic scope" value="Bacteria"/>
</dbReference>
<reference evidence="4 5" key="1">
    <citation type="submission" date="2014-07" db="EMBL/GenBank/DDBJ databases">
        <title>Tepidicaulis marinum gen. nov., sp. nov., a novel marine bacterium denitrifying nitrate to nitrous oxide strictly under microaerobic conditions.</title>
        <authorList>
            <person name="Takeuchi M."/>
            <person name="Yamagishi T."/>
            <person name="Kamagata Y."/>
            <person name="Oshima K."/>
            <person name="Hattori M."/>
            <person name="Katayama T."/>
            <person name="Hanada S."/>
            <person name="Tamaki H."/>
            <person name="Marumo K."/>
            <person name="Maeda H."/>
            <person name="Nedachi M."/>
            <person name="Iwasaki W."/>
            <person name="Suwa Y."/>
            <person name="Sakata S."/>
        </authorList>
    </citation>
    <scope>NUCLEOTIDE SEQUENCE [LARGE SCALE GENOMIC DNA]</scope>
    <source>
        <strain evidence="4 5">MA2</strain>
    </source>
</reference>
<dbReference type="SFLD" id="SFLDG01065">
    <property type="entry name" value="anaerobic_coproporphyrinogen-I"/>
    <property type="match status" value="1"/>
</dbReference>
<proteinExistence type="inferred from homology"/>
<evidence type="ECO:0000259" key="3">
    <source>
        <dbReference type="PROSITE" id="PS51918"/>
    </source>
</evidence>
<dbReference type="GO" id="GO:0005737">
    <property type="term" value="C:cytoplasm"/>
    <property type="evidence" value="ECO:0007669"/>
    <property type="project" value="UniProtKB-SubCell"/>
</dbReference>
<dbReference type="EMBL" id="BBIO01000001">
    <property type="protein sequence ID" value="GAK43760.1"/>
    <property type="molecule type" value="Genomic_DNA"/>
</dbReference>
<evidence type="ECO:0000256" key="2">
    <source>
        <dbReference type="RuleBase" id="RU364116"/>
    </source>
</evidence>
<comment type="similarity">
    <text evidence="1">Belongs to the anaerobic coproporphyrinogen-III oxidase family. HemW subfamily.</text>
</comment>
<keyword evidence="2" id="KW-0004">4Fe-4S</keyword>
<keyword evidence="2" id="KW-0411">Iron-sulfur</keyword>
<keyword evidence="2" id="KW-0143">Chaperone</keyword>
<keyword evidence="2" id="KW-0479">Metal-binding</keyword>
<dbReference type="SMART" id="SM00729">
    <property type="entry name" value="Elp3"/>
    <property type="match status" value="1"/>
</dbReference>
<accession>A0A081B6U2</accession>
<evidence type="ECO:0000313" key="5">
    <source>
        <dbReference type="Proteomes" id="UP000028702"/>
    </source>
</evidence>
<dbReference type="InterPro" id="IPR004559">
    <property type="entry name" value="HemW-like"/>
</dbReference>
<comment type="function">
    <text evidence="2">Probably acts as a heme chaperone, transferring heme to an unknown acceptor. Binds one molecule of heme per monomer, possibly covalently. Binds 1 [4Fe-4S] cluster. The cluster is coordinated with 3 cysteines and an exchangeable S-adenosyl-L-methionine.</text>
</comment>
<sequence length="397" mass="43602">MPALPLDDSARAASSPAETEGGFGVYIHWPFCLSKCPYCDFNSHVMRDVPEDAYVDAIIRELTYFRELSGPRTLTSLFFGGGTPSLMTPQAVTRLIDAVAGLWHVPQGTEISMEANPTSVETAYLKGYKSGGVNRISLGVQALSDDDLRFLGRLHSVGEALQAVKLARDVFERVSFDLIYARPAQTPAAWRRELEEAISYAADHLSLYQLTIEPGTAFEKLFKAGSLLPPSADDAATLYEVTQEVCAKAGFGAYEVSNHAKPGAECRHNLVYWRYGDYAGAGPGAHGRLSVEGKKIATETERLPSRWQAEVMRAGHGLTRMEEIAPAEQGDEMMMMGLRLSEGVPLARYEKLSGRIIEEKRLLLLEKDGLITRRGGQLYATARGRMVLDKLLGELLV</sequence>
<name>A0A081B6U2_9HYPH</name>
<keyword evidence="2" id="KW-0408">Iron</keyword>
<evidence type="ECO:0000313" key="4">
    <source>
        <dbReference type="EMBL" id="GAK43760.1"/>
    </source>
</evidence>
<evidence type="ECO:0000256" key="1">
    <source>
        <dbReference type="ARBA" id="ARBA00006100"/>
    </source>
</evidence>
<dbReference type="GO" id="GO:0046872">
    <property type="term" value="F:metal ion binding"/>
    <property type="evidence" value="ECO:0007669"/>
    <property type="project" value="UniProtKB-UniRule"/>
</dbReference>
<dbReference type="PROSITE" id="PS51918">
    <property type="entry name" value="RADICAL_SAM"/>
    <property type="match status" value="1"/>
</dbReference>
<dbReference type="NCBIfam" id="TIGR00539">
    <property type="entry name" value="hemN_rel"/>
    <property type="match status" value="1"/>
</dbReference>
<feature type="domain" description="Radical SAM core" evidence="3">
    <location>
        <begin position="17"/>
        <end position="252"/>
    </location>
</feature>
<dbReference type="Gene3D" id="3.30.750.200">
    <property type="match status" value="1"/>
</dbReference>
<dbReference type="SFLD" id="SFLDF00562">
    <property type="entry name" value="HemN-like__clustered_with_heat"/>
    <property type="match status" value="1"/>
</dbReference>
<dbReference type="STRING" id="1333998.M2A_0259"/>
<dbReference type="InterPro" id="IPR007197">
    <property type="entry name" value="rSAM"/>
</dbReference>
<comment type="subcellular location">
    <subcellularLocation>
        <location evidence="2">Cytoplasm</location>
    </subcellularLocation>
</comment>
<keyword evidence="2" id="KW-0949">S-adenosyl-L-methionine</keyword>
<dbReference type="SUPFAM" id="SSF102114">
    <property type="entry name" value="Radical SAM enzymes"/>
    <property type="match status" value="1"/>
</dbReference>
<dbReference type="GO" id="GO:0051539">
    <property type="term" value="F:4 iron, 4 sulfur cluster binding"/>
    <property type="evidence" value="ECO:0007669"/>
    <property type="project" value="UniProtKB-UniRule"/>
</dbReference>
<dbReference type="GO" id="GO:0004109">
    <property type="term" value="F:coproporphyrinogen oxidase activity"/>
    <property type="evidence" value="ECO:0007669"/>
    <property type="project" value="InterPro"/>
</dbReference>
<keyword evidence="2" id="KW-0349">Heme</keyword>
<protein>
    <recommendedName>
        <fullName evidence="2">Heme chaperone HemW</fullName>
    </recommendedName>
</protein>
<organism evidence="4 5">
    <name type="scientific">Tepidicaulis marinus</name>
    <dbReference type="NCBI Taxonomy" id="1333998"/>
    <lineage>
        <taxon>Bacteria</taxon>
        <taxon>Pseudomonadati</taxon>
        <taxon>Pseudomonadota</taxon>
        <taxon>Alphaproteobacteria</taxon>
        <taxon>Hyphomicrobiales</taxon>
        <taxon>Parvibaculaceae</taxon>
        <taxon>Tepidicaulis</taxon>
    </lineage>
</organism>
<dbReference type="AlphaFoldDB" id="A0A081B6U2"/>